<evidence type="ECO:0000313" key="2">
    <source>
        <dbReference type="EMBL" id="GFR48042.1"/>
    </source>
</evidence>
<sequence length="247" mass="27140">MGKCGSTGQTPSQDAVVGALTNLVEAIAGLALQACDQQREIAELKQDISELKEQMSERKQEVAELRQEVAELKRDTSELKQDTSELKLQMSELKEQMSELKGGAGKLLMRQMATQTVNKLGRLVEPKMSAHEARDLCMALVKVLAEKKGSKVYKETVTKYPLLKTGVNTLCYLAWPVAHPMPEPAVTEEQLLEAIKQHVSPHMQWVAEEVLACLVDLAVQLKEPLFVSTAKPGADGEAVCKEAVCRS</sequence>
<evidence type="ECO:0000256" key="1">
    <source>
        <dbReference type="SAM" id="Coils"/>
    </source>
</evidence>
<dbReference type="Gene3D" id="1.20.5.170">
    <property type="match status" value="1"/>
</dbReference>
<gene>
    <name evidence="2" type="ORF">Agub_g9875</name>
</gene>
<dbReference type="AlphaFoldDB" id="A0AAD3DWM4"/>
<accession>A0AAD3DWM4</accession>
<proteinExistence type="predicted"/>
<evidence type="ECO:0000313" key="3">
    <source>
        <dbReference type="Proteomes" id="UP001054857"/>
    </source>
</evidence>
<keyword evidence="3" id="KW-1185">Reference proteome</keyword>
<protein>
    <submittedName>
        <fullName evidence="2">Uncharacterized protein</fullName>
    </submittedName>
</protein>
<keyword evidence="1" id="KW-0175">Coiled coil</keyword>
<comment type="caution">
    <text evidence="2">The sequence shown here is derived from an EMBL/GenBank/DDBJ whole genome shotgun (WGS) entry which is preliminary data.</text>
</comment>
<dbReference type="EMBL" id="BMAR01000021">
    <property type="protein sequence ID" value="GFR48042.1"/>
    <property type="molecule type" value="Genomic_DNA"/>
</dbReference>
<reference evidence="2 3" key="1">
    <citation type="journal article" date="2021" name="Sci. Rep.">
        <title>Genome sequencing of the multicellular alga Astrephomene provides insights into convergent evolution of germ-soma differentiation.</title>
        <authorList>
            <person name="Yamashita S."/>
            <person name="Yamamoto K."/>
            <person name="Matsuzaki R."/>
            <person name="Suzuki S."/>
            <person name="Yamaguchi H."/>
            <person name="Hirooka S."/>
            <person name="Minakuchi Y."/>
            <person name="Miyagishima S."/>
            <person name="Kawachi M."/>
            <person name="Toyoda A."/>
            <person name="Nozaki H."/>
        </authorList>
    </citation>
    <scope>NUCLEOTIDE SEQUENCE [LARGE SCALE GENOMIC DNA]</scope>
    <source>
        <strain evidence="2 3">NIES-4017</strain>
    </source>
</reference>
<feature type="coiled-coil region" evidence="1">
    <location>
        <begin position="34"/>
        <end position="96"/>
    </location>
</feature>
<name>A0AAD3DWM4_9CHLO</name>
<dbReference type="SUPFAM" id="SSF58100">
    <property type="entry name" value="Bacterial hemolysins"/>
    <property type="match status" value="1"/>
</dbReference>
<organism evidence="2 3">
    <name type="scientific">Astrephomene gubernaculifera</name>
    <dbReference type="NCBI Taxonomy" id="47775"/>
    <lineage>
        <taxon>Eukaryota</taxon>
        <taxon>Viridiplantae</taxon>
        <taxon>Chlorophyta</taxon>
        <taxon>core chlorophytes</taxon>
        <taxon>Chlorophyceae</taxon>
        <taxon>CS clade</taxon>
        <taxon>Chlamydomonadales</taxon>
        <taxon>Astrephomenaceae</taxon>
        <taxon>Astrephomene</taxon>
    </lineage>
</organism>
<dbReference type="Proteomes" id="UP001054857">
    <property type="component" value="Unassembled WGS sequence"/>
</dbReference>